<dbReference type="AlphaFoldDB" id="A0A2P5BY01"/>
<dbReference type="Proteomes" id="UP000237105">
    <property type="component" value="Unassembled WGS sequence"/>
</dbReference>
<proteinExistence type="predicted"/>
<accession>A0A2P5BY01</accession>
<protein>
    <submittedName>
        <fullName evidence="1">Uncharacterized protein</fullName>
    </submittedName>
</protein>
<comment type="caution">
    <text evidence="1">The sequence shown here is derived from an EMBL/GenBank/DDBJ whole genome shotgun (WGS) entry which is preliminary data.</text>
</comment>
<evidence type="ECO:0000313" key="2">
    <source>
        <dbReference type="Proteomes" id="UP000237105"/>
    </source>
</evidence>
<gene>
    <name evidence="1" type="ORF">PanWU01x14_200260</name>
</gene>
<organism evidence="1 2">
    <name type="scientific">Parasponia andersonii</name>
    <name type="common">Sponia andersonii</name>
    <dbReference type="NCBI Taxonomy" id="3476"/>
    <lineage>
        <taxon>Eukaryota</taxon>
        <taxon>Viridiplantae</taxon>
        <taxon>Streptophyta</taxon>
        <taxon>Embryophyta</taxon>
        <taxon>Tracheophyta</taxon>
        <taxon>Spermatophyta</taxon>
        <taxon>Magnoliopsida</taxon>
        <taxon>eudicotyledons</taxon>
        <taxon>Gunneridae</taxon>
        <taxon>Pentapetalae</taxon>
        <taxon>rosids</taxon>
        <taxon>fabids</taxon>
        <taxon>Rosales</taxon>
        <taxon>Cannabaceae</taxon>
        <taxon>Parasponia</taxon>
    </lineage>
</organism>
<reference evidence="2" key="1">
    <citation type="submission" date="2016-06" db="EMBL/GenBank/DDBJ databases">
        <title>Parallel loss of symbiosis genes in relatives of nitrogen-fixing non-legume Parasponia.</title>
        <authorList>
            <person name="Van Velzen R."/>
            <person name="Holmer R."/>
            <person name="Bu F."/>
            <person name="Rutten L."/>
            <person name="Van Zeijl A."/>
            <person name="Liu W."/>
            <person name="Santuari L."/>
            <person name="Cao Q."/>
            <person name="Sharma T."/>
            <person name="Shen D."/>
            <person name="Roswanjaya Y."/>
            <person name="Wardhani T."/>
            <person name="Kalhor M.S."/>
            <person name="Jansen J."/>
            <person name="Van den Hoogen J."/>
            <person name="Gungor B."/>
            <person name="Hartog M."/>
            <person name="Hontelez J."/>
            <person name="Verver J."/>
            <person name="Yang W.-C."/>
            <person name="Schijlen E."/>
            <person name="Repin R."/>
            <person name="Schilthuizen M."/>
            <person name="Schranz E."/>
            <person name="Heidstra R."/>
            <person name="Miyata K."/>
            <person name="Fedorova E."/>
            <person name="Kohlen W."/>
            <person name="Bisseling T."/>
            <person name="Smit S."/>
            <person name="Geurts R."/>
        </authorList>
    </citation>
    <scope>NUCLEOTIDE SEQUENCE [LARGE SCALE GENOMIC DNA]</scope>
    <source>
        <strain evidence="2">cv. WU1-14</strain>
    </source>
</reference>
<keyword evidence="2" id="KW-1185">Reference proteome</keyword>
<dbReference type="EMBL" id="JXTB01000203">
    <property type="protein sequence ID" value="PON53684.1"/>
    <property type="molecule type" value="Genomic_DNA"/>
</dbReference>
<sequence>CDQPTVAAKVVEQKMERGRLRTRKRTYRSITKSPNATNIPDKNSFSALKKALGGEIYKGKKESLG</sequence>
<name>A0A2P5BY01_PARAD</name>
<evidence type="ECO:0000313" key="1">
    <source>
        <dbReference type="EMBL" id="PON53684.1"/>
    </source>
</evidence>
<feature type="non-terminal residue" evidence="1">
    <location>
        <position position="1"/>
    </location>
</feature>